<dbReference type="Gene3D" id="3.30.470.20">
    <property type="entry name" value="ATP-grasp fold, B domain"/>
    <property type="match status" value="1"/>
</dbReference>
<dbReference type="InterPro" id="IPR011761">
    <property type="entry name" value="ATP-grasp"/>
</dbReference>
<feature type="domain" description="ATP-grasp" evidence="2">
    <location>
        <begin position="141"/>
        <end position="334"/>
    </location>
</feature>
<accession>A0ABT0ZCE7</accession>
<keyword evidence="1" id="KW-0067">ATP-binding</keyword>
<gene>
    <name evidence="3" type="ORF">NGF19_11035</name>
</gene>
<reference evidence="3 4" key="1">
    <citation type="submission" date="2022-05" db="EMBL/GenBank/DDBJ databases">
        <title>Streptomyces sp. nov. RY43-2 isolated from soil of a peat swamp forest.</title>
        <authorList>
            <person name="Kanchanasin P."/>
            <person name="Tanasupawat S."/>
            <person name="Phongsopitanun W."/>
        </authorList>
    </citation>
    <scope>NUCLEOTIDE SEQUENCE [LARGE SCALE GENOMIC DNA]</scope>
    <source>
        <strain evidence="3 4">RY43-2</strain>
    </source>
</reference>
<proteinExistence type="predicted"/>
<protein>
    <submittedName>
        <fullName evidence="3">ATP-grasp domain-containing protein</fullName>
    </submittedName>
</protein>
<name>A0ABT0ZCE7_9ACTN</name>
<comment type="caution">
    <text evidence="3">The sequence shown here is derived from an EMBL/GenBank/DDBJ whole genome shotgun (WGS) entry which is preliminary data.</text>
</comment>
<keyword evidence="1" id="KW-0547">Nucleotide-binding</keyword>
<dbReference type="Proteomes" id="UP001523219">
    <property type="component" value="Unassembled WGS sequence"/>
</dbReference>
<evidence type="ECO:0000256" key="1">
    <source>
        <dbReference type="PROSITE-ProRule" id="PRU00409"/>
    </source>
</evidence>
<dbReference type="PROSITE" id="PS50975">
    <property type="entry name" value="ATP_GRASP"/>
    <property type="match status" value="1"/>
</dbReference>
<dbReference type="SUPFAM" id="SSF56059">
    <property type="entry name" value="Glutathione synthetase ATP-binding domain-like"/>
    <property type="match status" value="1"/>
</dbReference>
<organism evidence="3 4">
    <name type="scientific">Streptomyces macrolidinus</name>
    <dbReference type="NCBI Taxonomy" id="2952607"/>
    <lineage>
        <taxon>Bacteria</taxon>
        <taxon>Bacillati</taxon>
        <taxon>Actinomycetota</taxon>
        <taxon>Actinomycetes</taxon>
        <taxon>Kitasatosporales</taxon>
        <taxon>Streptomycetaceae</taxon>
        <taxon>Streptomyces</taxon>
    </lineage>
</organism>
<dbReference type="RefSeq" id="WP_252424485.1">
    <property type="nucleotide sequence ID" value="NZ_JAMWMR010000007.1"/>
</dbReference>
<evidence type="ECO:0000313" key="4">
    <source>
        <dbReference type="Proteomes" id="UP001523219"/>
    </source>
</evidence>
<sequence>MARSTGTGGAPPGVDREVPGLIVKFGDYPLHHGGVGAIRSLGRLGIPMYAITEDRYTPAALSRYLRRAFVWPTTGTEAPERLVEGLLRIGRRIGRPTVLVPTDEEAAVLIAEHQDALAGPFLFPKVDAGLPRRLASKQGLHDLCGEHGIPSPAAAFPQSYDDIVRFAEKARFPVVAKNREAFVRRERPAVNGTTKITTPEGLLALARHWGERPGVILQEYLPREEAEDWIVHAYFDQDSTPLALFTGVKVRSWPPHAGMTAHAYVVDNPELADLAARFIKQIGFTGIIDLDLRFDRRDGRYKLLDFNPRMGAQFRLFENEAGVDVVRALHLDLTGRPVPDGEQRAGHRYVVENIDLPALIAYRRSGYTTPHAPARASGTELAWFAGDDLRPFFTMLARFVRPGSKHLYRLWRTNRRGRGAGSG</sequence>
<evidence type="ECO:0000259" key="2">
    <source>
        <dbReference type="PROSITE" id="PS50975"/>
    </source>
</evidence>
<dbReference type="EMBL" id="JAMWMR010000007">
    <property type="protein sequence ID" value="MCN9241316.1"/>
    <property type="molecule type" value="Genomic_DNA"/>
</dbReference>
<keyword evidence="4" id="KW-1185">Reference proteome</keyword>
<evidence type="ECO:0000313" key="3">
    <source>
        <dbReference type="EMBL" id="MCN9241316.1"/>
    </source>
</evidence>